<name>A0ABM7K9L1_9MYCO</name>
<dbReference type="EMBL" id="AP022597">
    <property type="protein sequence ID" value="BBY70669.1"/>
    <property type="molecule type" value="Genomic_DNA"/>
</dbReference>
<organism evidence="1 2">
    <name type="scientific">Mycobacterium paraintracellulare</name>
    <dbReference type="NCBI Taxonomy" id="1138383"/>
    <lineage>
        <taxon>Bacteria</taxon>
        <taxon>Bacillati</taxon>
        <taxon>Actinomycetota</taxon>
        <taxon>Actinomycetes</taxon>
        <taxon>Mycobacteriales</taxon>
        <taxon>Mycobacteriaceae</taxon>
        <taxon>Mycobacterium</taxon>
        <taxon>Mycobacterium avium complex (MAC)</taxon>
    </lineage>
</organism>
<protein>
    <submittedName>
        <fullName evidence="1">Uncharacterized protein</fullName>
    </submittedName>
</protein>
<reference evidence="1 2" key="1">
    <citation type="journal article" date="2019" name="Emerg. Microbes Infect.">
        <title>Comprehensive subspecies identification of 175 nontuberculous mycobacteria species based on 7547 genomic profiles.</title>
        <authorList>
            <person name="Matsumoto Y."/>
            <person name="Kinjo T."/>
            <person name="Motooka D."/>
            <person name="Nabeya D."/>
            <person name="Jung N."/>
            <person name="Uechi K."/>
            <person name="Horii T."/>
            <person name="Iida T."/>
            <person name="Fujita J."/>
            <person name="Nakamura S."/>
        </authorList>
    </citation>
    <scope>NUCLEOTIDE SEQUENCE [LARGE SCALE GENOMIC DNA]</scope>
    <source>
        <strain evidence="1 2">JCM 30622</strain>
    </source>
</reference>
<gene>
    <name evidence="1" type="ORF">MPRI_28560</name>
</gene>
<sequence length="70" mass="7726">MRDDAVLALGGDDHQPFGAGFGRFGGHQLYARGIDHRQQFLGNRFGCRQEAGTETGGGHNSRAWHHHVWA</sequence>
<dbReference type="Proteomes" id="UP000466578">
    <property type="component" value="Chromosome"/>
</dbReference>
<accession>A0ABM7K9L1</accession>
<evidence type="ECO:0000313" key="1">
    <source>
        <dbReference type="EMBL" id="BBY70669.1"/>
    </source>
</evidence>
<evidence type="ECO:0000313" key="2">
    <source>
        <dbReference type="Proteomes" id="UP000466578"/>
    </source>
</evidence>
<proteinExistence type="predicted"/>
<keyword evidence="2" id="KW-1185">Reference proteome</keyword>